<dbReference type="KEGG" id="nko:Niako_1882"/>
<dbReference type="STRING" id="700598.Niako_1882"/>
<protein>
    <recommendedName>
        <fullName evidence="7">Translocation/assembly module TamB</fullName>
    </recommendedName>
</protein>
<sequence length="1552" mass="170213">MTSYRNIVLKWARRAALLPVLLILLLAGLLLFLHTSAGKELLREKVEAYLQKKWKTAVSIGRIDYTLPNWLRLERVLIPDQQNDTLLYAGDLYVRIKMLKLLQNTVDVTTIGLKNATVNLRRERDDPALNCQFIFDSFAKSPKKKKDTAGSKPLHLAVKQLTLQQVQFSLNDKKKQVFLFVHVNRLSCLPALLDPGKGNYKINTLGIANCKAMLTDSSKQIKNYTLQADSLSLRQASLEPKKIYVETITGFNNSFSYHNTSLPKRNGIDGNHLDVQRFNLQLSKSSYGPSGVSGSLIECSFLLNKQMNVKQLYADFRLTDSLLQVTDAAFTINYSNLRSRGTISLPIAKGTYSLPPSQFLIETGSVTYSDVLLAVPALAKKIPLQLLPSDRLTFTSKVSVTGRQVAADGLRIAVSRNLLLMNGRLALQRKQQNQVLLADLRQFQLKRELLSKKLLHQLKNSRITLPEAIALTGSLQSSKALIKANLHVNSTFGQVTIQGTAKNISHPHQLVYDVQLKPDRFETGKWTGLDSIVGKITGEITVKGSGIDPKTMTATAAIQLSSAEINGNAFSGIELHAGLNRSAFSLAWQTRDPNLQTTCNLQGHLGPDYLANGTLHVAYADLKQIRLTNDSLVYSGALRLHAAYKQPGTLVAEIVADSNNIIISGQNFQTNDFYFLCRADGDSTNLLVKAPFLSAQLASNSSIDQLGRDISVLATTIYPPDTASIHQPMAAAQSSHTVLQLTLTEDSLLNVLAPGLSLLQPITVTGRMNPAQKDSLLLVQVLAPRFRYKQIDGHNLRIDGLAAQNSIRIKTIADDSTGRHYFAGGIQVKKEHAATVINILDTLILNYNNWTVSANNSIHLMKEGYLINHLLLQNREQSISLSSQASQKLSPLVIRIEHFDIGRLFNLLSPGDSLGVKGLLNADMVLQQPIQKIPLVTGTINATGIAYGNIQVGDFTFQSTTTSDSLLLQGTLSGGNQLYLYGGIGLKEKALAVQVQLQRLDMDMVHGFTSSFLSRLSGKVTGSIQVTGTVSKPSVNGQIDLDSILFAIKELNTPYHINKQKLVVENSDLHFSQFSLTDSAGHPFTINGKIAGLINAEQKLDLTVATRDFAVLNAPRQPGNLLYGTGIIDVAVSLKGTSLLPVIEGNAFLQGKSNIHAILATQSTANRNKKEGIIFVDIDTLNRLATQVTKGPADTITVLKPITGFRYNLNLKVDKEASLSILMDPSHKDELVLKGEAQLNAGIGKDGSSSLTGVYRLQSGYYQMNNLLLRGKFLVTKGSTVTFNGDPAAADADISTAYQIVASPKNLLNYKDDNTSLPPRVTFSVVFLIKGSLSKPELSFDIQLEQGKEALQSSVKSDIEHALSRLRNDVAEMNKQVFSLLLTKQFVATGEQTDLESSNLNASNALKEGVSSFLSAAMNQMADQLIKGVDVDVNVNTYKTADDPVSKTDLGVSMSKNLFEDRLVIRIEENIPVGNTTATAQKSGSQYIPDITSTYKLSKDGRLQLRAYQKNEYDAVLQGYFTQYGINFTFELAYDKLKELIKRNKQSANEKE</sequence>
<proteinExistence type="predicted"/>
<evidence type="ECO:0000313" key="6">
    <source>
        <dbReference type="Proteomes" id="UP000005438"/>
    </source>
</evidence>
<name>G8TBV8_NIAKG</name>
<dbReference type="GO" id="GO:0016020">
    <property type="term" value="C:membrane"/>
    <property type="evidence" value="ECO:0007669"/>
    <property type="project" value="UniProtKB-SubCell"/>
</dbReference>
<keyword evidence="2" id="KW-0812">Transmembrane</keyword>
<dbReference type="RefSeq" id="WP_014218154.1">
    <property type="nucleotide sequence ID" value="NC_016609.1"/>
</dbReference>
<organism evidence="5 6">
    <name type="scientific">Niastella koreensis (strain DSM 17620 / KACC 11465 / NBRC 106392 / GR20-10)</name>
    <dbReference type="NCBI Taxonomy" id="700598"/>
    <lineage>
        <taxon>Bacteria</taxon>
        <taxon>Pseudomonadati</taxon>
        <taxon>Bacteroidota</taxon>
        <taxon>Chitinophagia</taxon>
        <taxon>Chitinophagales</taxon>
        <taxon>Chitinophagaceae</taxon>
        <taxon>Niastella</taxon>
    </lineage>
</organism>
<evidence type="ECO:0000256" key="3">
    <source>
        <dbReference type="ARBA" id="ARBA00022989"/>
    </source>
</evidence>
<evidence type="ECO:0000256" key="1">
    <source>
        <dbReference type="ARBA" id="ARBA00004167"/>
    </source>
</evidence>
<reference evidence="5 6" key="1">
    <citation type="submission" date="2011-12" db="EMBL/GenBank/DDBJ databases">
        <title>The complete genome of Niastella koreensis GR20-10.</title>
        <authorList>
            <consortium name="US DOE Joint Genome Institute (JGI-PGF)"/>
            <person name="Lucas S."/>
            <person name="Han J."/>
            <person name="Lapidus A."/>
            <person name="Bruce D."/>
            <person name="Goodwin L."/>
            <person name="Pitluck S."/>
            <person name="Peters L."/>
            <person name="Kyrpides N."/>
            <person name="Mavromatis K."/>
            <person name="Ivanova N."/>
            <person name="Mikhailova N."/>
            <person name="Davenport K."/>
            <person name="Saunders E."/>
            <person name="Detter J.C."/>
            <person name="Tapia R."/>
            <person name="Han C."/>
            <person name="Land M."/>
            <person name="Hauser L."/>
            <person name="Markowitz V."/>
            <person name="Cheng J.-F."/>
            <person name="Hugenholtz P."/>
            <person name="Woyke T."/>
            <person name="Wu D."/>
            <person name="Tindall B."/>
            <person name="Pomrenke H."/>
            <person name="Brambilla E."/>
            <person name="Klenk H.-P."/>
            <person name="Eisen J.A."/>
        </authorList>
    </citation>
    <scope>NUCLEOTIDE SEQUENCE [LARGE SCALE GENOMIC DNA]</scope>
    <source>
        <strain evidence="6">DSM 17620 / KACC 11465 / NBRC 106392 / GR20-10</strain>
    </source>
</reference>
<dbReference type="PANTHER" id="PTHR36985:SF1">
    <property type="entry name" value="TRANSLOCATION AND ASSEMBLY MODULE SUBUNIT TAMB"/>
    <property type="match status" value="1"/>
</dbReference>
<dbReference type="Proteomes" id="UP000005438">
    <property type="component" value="Chromosome"/>
</dbReference>
<keyword evidence="3" id="KW-1133">Transmembrane helix</keyword>
<dbReference type="PANTHER" id="PTHR36985">
    <property type="entry name" value="TRANSLOCATION AND ASSEMBLY MODULE SUBUNIT TAMB"/>
    <property type="match status" value="1"/>
</dbReference>
<dbReference type="eggNOG" id="COG2911">
    <property type="taxonomic scope" value="Bacteria"/>
</dbReference>
<gene>
    <name evidence="5" type="ordered locus">Niako_1882</name>
</gene>
<evidence type="ECO:0000256" key="2">
    <source>
        <dbReference type="ARBA" id="ARBA00022692"/>
    </source>
</evidence>
<evidence type="ECO:0008006" key="7">
    <source>
        <dbReference type="Google" id="ProtNLM"/>
    </source>
</evidence>
<accession>G8TBV8</accession>
<evidence type="ECO:0000256" key="4">
    <source>
        <dbReference type="ARBA" id="ARBA00023136"/>
    </source>
</evidence>
<dbReference type="EMBL" id="CP003178">
    <property type="protein sequence ID" value="AEV98240.1"/>
    <property type="molecule type" value="Genomic_DNA"/>
</dbReference>
<keyword evidence="4" id="KW-0472">Membrane</keyword>
<dbReference type="PATRIC" id="fig|700598.3.peg.1923"/>
<evidence type="ECO:0000313" key="5">
    <source>
        <dbReference type="EMBL" id="AEV98240.1"/>
    </source>
</evidence>
<dbReference type="HOGENOM" id="CLU_002997_0_0_10"/>
<dbReference type="OrthoDB" id="680700at2"/>
<comment type="subcellular location">
    <subcellularLocation>
        <location evidence="1">Membrane</location>
        <topology evidence="1">Single-pass membrane protein</topology>
    </subcellularLocation>
</comment>